<organism evidence="1 2">
    <name type="scientific">Dryococelus australis</name>
    <dbReference type="NCBI Taxonomy" id="614101"/>
    <lineage>
        <taxon>Eukaryota</taxon>
        <taxon>Metazoa</taxon>
        <taxon>Ecdysozoa</taxon>
        <taxon>Arthropoda</taxon>
        <taxon>Hexapoda</taxon>
        <taxon>Insecta</taxon>
        <taxon>Pterygota</taxon>
        <taxon>Neoptera</taxon>
        <taxon>Polyneoptera</taxon>
        <taxon>Phasmatodea</taxon>
        <taxon>Verophasmatodea</taxon>
        <taxon>Anareolatae</taxon>
        <taxon>Phasmatidae</taxon>
        <taxon>Eurycanthinae</taxon>
        <taxon>Dryococelus</taxon>
    </lineage>
</organism>
<name>A0ABQ9GTG2_9NEOP</name>
<comment type="caution">
    <text evidence="1">The sequence shown here is derived from an EMBL/GenBank/DDBJ whole genome shotgun (WGS) entry which is preliminary data.</text>
</comment>
<protein>
    <submittedName>
        <fullName evidence="1">Uncharacterized protein</fullName>
    </submittedName>
</protein>
<dbReference type="Proteomes" id="UP001159363">
    <property type="component" value="Chromosome 8"/>
</dbReference>
<sequence length="189" mass="22243">MGWFMWREYLFQENSEQFLLPADRGGLGLVDQKLEARALFEKTTKQQFTFENRDVTALHRAVWRNDHILPRHYLRALQALKQTLIELLAGHFIGLPAVYIPIPYGPGVDVAVAADDIREEALCFLDLTAFPTVRRRAMVCLLMNLIDFTVNTPTPFHLREFVDRLRRARWLMVKDKTLNKRYGHYLFFF</sequence>
<evidence type="ECO:0000313" key="1">
    <source>
        <dbReference type="EMBL" id="KAJ8875307.1"/>
    </source>
</evidence>
<reference evidence="1 2" key="1">
    <citation type="submission" date="2023-02" db="EMBL/GenBank/DDBJ databases">
        <title>LHISI_Scaffold_Assembly.</title>
        <authorList>
            <person name="Stuart O.P."/>
            <person name="Cleave R."/>
            <person name="Magrath M.J.L."/>
            <person name="Mikheyev A.S."/>
        </authorList>
    </citation>
    <scope>NUCLEOTIDE SEQUENCE [LARGE SCALE GENOMIC DNA]</scope>
    <source>
        <strain evidence="1">Daus_M_001</strain>
        <tissue evidence="1">Leg muscle</tissue>
    </source>
</reference>
<gene>
    <name evidence="1" type="ORF">PR048_023202</name>
</gene>
<evidence type="ECO:0000313" key="2">
    <source>
        <dbReference type="Proteomes" id="UP001159363"/>
    </source>
</evidence>
<dbReference type="EMBL" id="JARBHB010000009">
    <property type="protein sequence ID" value="KAJ8875307.1"/>
    <property type="molecule type" value="Genomic_DNA"/>
</dbReference>
<proteinExistence type="predicted"/>
<keyword evidence="2" id="KW-1185">Reference proteome</keyword>
<accession>A0ABQ9GTG2</accession>